<dbReference type="InterPro" id="IPR029058">
    <property type="entry name" value="AB_hydrolase_fold"/>
</dbReference>
<keyword evidence="2" id="KW-1185">Reference proteome</keyword>
<comment type="caution">
    <text evidence="1">The sequence shown here is derived from an EMBL/GenBank/DDBJ whole genome shotgun (WGS) entry which is preliminary data.</text>
</comment>
<protein>
    <recommendedName>
        <fullName evidence="3">Alpha/beta hydrolase fold-3 domain-containing protein</fullName>
    </recommendedName>
</protein>
<gene>
    <name evidence="1" type="ORF">ACFY05_24575</name>
</gene>
<organism evidence="1 2">
    <name type="scientific">Microtetraspora fusca</name>
    <dbReference type="NCBI Taxonomy" id="1997"/>
    <lineage>
        <taxon>Bacteria</taxon>
        <taxon>Bacillati</taxon>
        <taxon>Actinomycetota</taxon>
        <taxon>Actinomycetes</taxon>
        <taxon>Streptosporangiales</taxon>
        <taxon>Streptosporangiaceae</taxon>
        <taxon>Microtetraspora</taxon>
    </lineage>
</organism>
<dbReference type="RefSeq" id="WP_387344337.1">
    <property type="nucleotide sequence ID" value="NZ_JBIAXI010000015.1"/>
</dbReference>
<accession>A0ABW6VDZ5</accession>
<sequence>MTPRWNEWLTEHGATVFDVDYRLAPPATWNQAPGDVRCRGPTSMLDWSRRDSYDC</sequence>
<dbReference type="Proteomes" id="UP001602119">
    <property type="component" value="Unassembled WGS sequence"/>
</dbReference>
<evidence type="ECO:0008006" key="3">
    <source>
        <dbReference type="Google" id="ProtNLM"/>
    </source>
</evidence>
<dbReference type="Gene3D" id="3.40.50.1820">
    <property type="entry name" value="alpha/beta hydrolase"/>
    <property type="match status" value="1"/>
</dbReference>
<evidence type="ECO:0000313" key="2">
    <source>
        <dbReference type="Proteomes" id="UP001602119"/>
    </source>
</evidence>
<name>A0ABW6VDZ5_MICFU</name>
<dbReference type="EMBL" id="JBIAXI010000015">
    <property type="protein sequence ID" value="MFF4776034.1"/>
    <property type="molecule type" value="Genomic_DNA"/>
</dbReference>
<reference evidence="1 2" key="1">
    <citation type="submission" date="2024-10" db="EMBL/GenBank/DDBJ databases">
        <title>The Natural Products Discovery Center: Release of the First 8490 Sequenced Strains for Exploring Actinobacteria Biosynthetic Diversity.</title>
        <authorList>
            <person name="Kalkreuter E."/>
            <person name="Kautsar S.A."/>
            <person name="Yang D."/>
            <person name="Bader C.D."/>
            <person name="Teijaro C.N."/>
            <person name="Fluegel L."/>
            <person name="Davis C.M."/>
            <person name="Simpson J.R."/>
            <person name="Lauterbach L."/>
            <person name="Steele A.D."/>
            <person name="Gui C."/>
            <person name="Meng S."/>
            <person name="Li G."/>
            <person name="Viehrig K."/>
            <person name="Ye F."/>
            <person name="Su P."/>
            <person name="Kiefer A.F."/>
            <person name="Nichols A."/>
            <person name="Cepeda A.J."/>
            <person name="Yan W."/>
            <person name="Fan B."/>
            <person name="Jiang Y."/>
            <person name="Adhikari A."/>
            <person name="Zheng C.-J."/>
            <person name="Schuster L."/>
            <person name="Cowan T.M."/>
            <person name="Smanski M.J."/>
            <person name="Chevrette M.G."/>
            <person name="De Carvalho L.P.S."/>
            <person name="Shen B."/>
        </authorList>
    </citation>
    <scope>NUCLEOTIDE SEQUENCE [LARGE SCALE GENOMIC DNA]</scope>
    <source>
        <strain evidence="1 2">NPDC001281</strain>
    </source>
</reference>
<evidence type="ECO:0000313" key="1">
    <source>
        <dbReference type="EMBL" id="MFF4776034.1"/>
    </source>
</evidence>
<proteinExistence type="predicted"/>